<dbReference type="InterPro" id="IPR005175">
    <property type="entry name" value="PPC_dom"/>
</dbReference>
<keyword evidence="1 4" id="KW-0805">Transcription regulation</keyword>
<feature type="compositionally biased region" description="Basic and acidic residues" evidence="5">
    <location>
        <begin position="301"/>
        <end position="311"/>
    </location>
</feature>
<accession>A0A2Z7AAI3</accession>
<dbReference type="PROSITE" id="PS51742">
    <property type="entry name" value="PPC"/>
    <property type="match status" value="1"/>
</dbReference>
<feature type="domain" description="PPC" evidence="6">
    <location>
        <begin position="171"/>
        <end position="313"/>
    </location>
</feature>
<dbReference type="Pfam" id="PF03479">
    <property type="entry name" value="PCC"/>
    <property type="match status" value="1"/>
</dbReference>
<evidence type="ECO:0000256" key="2">
    <source>
        <dbReference type="ARBA" id="ARBA00023125"/>
    </source>
</evidence>
<feature type="region of interest" description="Disordered" evidence="5">
    <location>
        <begin position="299"/>
        <end position="334"/>
    </location>
</feature>
<evidence type="ECO:0000313" key="8">
    <source>
        <dbReference type="Proteomes" id="UP000250235"/>
    </source>
</evidence>
<comment type="function">
    <text evidence="4">Transcription factor that specifically binds AT-rich DNA sequences related to the nuclear matrix attachment regions (MARs).</text>
</comment>
<feature type="region of interest" description="Disordered" evidence="5">
    <location>
        <begin position="98"/>
        <end position="161"/>
    </location>
</feature>
<dbReference type="Proteomes" id="UP000250235">
    <property type="component" value="Unassembled WGS sequence"/>
</dbReference>
<dbReference type="SUPFAM" id="SSF117856">
    <property type="entry name" value="AF0104/ALDC/Ptd012-like"/>
    <property type="match status" value="1"/>
</dbReference>
<proteinExistence type="predicted"/>
<feature type="compositionally biased region" description="Polar residues" evidence="5">
    <location>
        <begin position="127"/>
        <end position="141"/>
    </location>
</feature>
<dbReference type="GO" id="GO:0003680">
    <property type="term" value="F:minor groove of adenine-thymine-rich DNA binding"/>
    <property type="evidence" value="ECO:0007669"/>
    <property type="project" value="UniProtKB-UniRule"/>
</dbReference>
<dbReference type="OrthoDB" id="1101183at2759"/>
<dbReference type="InterPro" id="IPR039605">
    <property type="entry name" value="AHL"/>
</dbReference>
<keyword evidence="3 4" id="KW-0804">Transcription</keyword>
<keyword evidence="8" id="KW-1185">Reference proteome</keyword>
<comment type="subcellular location">
    <subcellularLocation>
        <location evidence="4">Nucleus</location>
    </subcellularLocation>
</comment>
<reference evidence="7 8" key="1">
    <citation type="journal article" date="2015" name="Proc. Natl. Acad. Sci. U.S.A.">
        <title>The resurrection genome of Boea hygrometrica: A blueprint for survival of dehydration.</title>
        <authorList>
            <person name="Xiao L."/>
            <person name="Yang G."/>
            <person name="Zhang L."/>
            <person name="Yang X."/>
            <person name="Zhao S."/>
            <person name="Ji Z."/>
            <person name="Zhou Q."/>
            <person name="Hu M."/>
            <person name="Wang Y."/>
            <person name="Chen M."/>
            <person name="Xu Y."/>
            <person name="Jin H."/>
            <person name="Xiao X."/>
            <person name="Hu G."/>
            <person name="Bao F."/>
            <person name="Hu Y."/>
            <person name="Wan P."/>
            <person name="Li L."/>
            <person name="Deng X."/>
            <person name="Kuang T."/>
            <person name="Xiang C."/>
            <person name="Zhu J.K."/>
            <person name="Oliver M.J."/>
            <person name="He Y."/>
        </authorList>
    </citation>
    <scope>NUCLEOTIDE SEQUENCE [LARGE SCALE GENOMIC DNA]</scope>
    <source>
        <strain evidence="8">cv. XS01</strain>
    </source>
</reference>
<dbReference type="EMBL" id="KV017569">
    <property type="protein sequence ID" value="KZV18017.1"/>
    <property type="molecule type" value="Genomic_DNA"/>
</dbReference>
<name>A0A2Z7AAI3_9LAMI</name>
<dbReference type="Gene3D" id="3.30.1330.80">
    <property type="entry name" value="Hypothetical protein, similar to alpha- acetolactate decarboxylase, domain 2"/>
    <property type="match status" value="1"/>
</dbReference>
<comment type="domain">
    <text evidence="4">The PPC domain mediates interactions between AHL proteins.</text>
</comment>
<evidence type="ECO:0000256" key="3">
    <source>
        <dbReference type="ARBA" id="ARBA00023163"/>
    </source>
</evidence>
<keyword evidence="4" id="KW-0539">Nucleus</keyword>
<gene>
    <name evidence="7" type="ORF">F511_40131</name>
</gene>
<protein>
    <recommendedName>
        <fullName evidence="4">AT-hook motif nuclear-localized protein</fullName>
    </recommendedName>
</protein>
<evidence type="ECO:0000259" key="6">
    <source>
        <dbReference type="PROSITE" id="PS51742"/>
    </source>
</evidence>
<dbReference type="CDD" id="cd11378">
    <property type="entry name" value="DUF296"/>
    <property type="match status" value="1"/>
</dbReference>
<dbReference type="PANTHER" id="PTHR31500:SF64">
    <property type="entry name" value="AT-HOOK MOTIF NUCLEAR-LOCALIZED PROTEIN 12-RELATED"/>
    <property type="match status" value="1"/>
</dbReference>
<evidence type="ECO:0000256" key="1">
    <source>
        <dbReference type="ARBA" id="ARBA00023015"/>
    </source>
</evidence>
<keyword evidence="2 4" id="KW-0238">DNA-binding</keyword>
<evidence type="ECO:0000256" key="5">
    <source>
        <dbReference type="SAM" id="MobiDB-lite"/>
    </source>
</evidence>
<dbReference type="GO" id="GO:0005634">
    <property type="term" value="C:nucleus"/>
    <property type="evidence" value="ECO:0007669"/>
    <property type="project" value="UniProtKB-SubCell"/>
</dbReference>
<sequence length="362" mass="38003">MEVSEGMTLPGSASFYFNNDRGSIMGSGNSGHTSNVHTALGSSSTARTPVLHTQPIFKNLSNTSVPNVGFSDGAVTGSPFNVENPSPNFRHGMDMVRASSVSHGSDPVKKKRGRPRKYHPDGANMSLKLSTLSASTPSSGAMDSGEKPRRGRPRGSGWKQQLAPLGDWMNSSAGLAFTPHILSVAIGEDIAAKILAFSQQRPRALCILSANGSVSLATLRQPTASSDTVTYEGRFEILCLSGSYLVAESGSPQNRTGGISISVCSPDGSVIGGAIGGRLIAASLVQVVACSFVYGVSKGKTKPESETREENLPTNQSTEKPLPSDSDVDASTHNLTPKAWTSIWPSVSRAEVKNPGIDLMRA</sequence>
<dbReference type="PANTHER" id="PTHR31500">
    <property type="entry name" value="AT-HOOK MOTIF NUCLEAR-LOCALIZED PROTEIN 9"/>
    <property type="match status" value="1"/>
</dbReference>
<evidence type="ECO:0000313" key="7">
    <source>
        <dbReference type="EMBL" id="KZV18017.1"/>
    </source>
</evidence>
<dbReference type="AlphaFoldDB" id="A0A2Z7AAI3"/>
<evidence type="ECO:0000256" key="4">
    <source>
        <dbReference type="RuleBase" id="RU367031"/>
    </source>
</evidence>
<organism evidence="7 8">
    <name type="scientific">Dorcoceras hygrometricum</name>
    <dbReference type="NCBI Taxonomy" id="472368"/>
    <lineage>
        <taxon>Eukaryota</taxon>
        <taxon>Viridiplantae</taxon>
        <taxon>Streptophyta</taxon>
        <taxon>Embryophyta</taxon>
        <taxon>Tracheophyta</taxon>
        <taxon>Spermatophyta</taxon>
        <taxon>Magnoliopsida</taxon>
        <taxon>eudicotyledons</taxon>
        <taxon>Gunneridae</taxon>
        <taxon>Pentapetalae</taxon>
        <taxon>asterids</taxon>
        <taxon>lamiids</taxon>
        <taxon>Lamiales</taxon>
        <taxon>Gesneriaceae</taxon>
        <taxon>Didymocarpoideae</taxon>
        <taxon>Trichosporeae</taxon>
        <taxon>Loxocarpinae</taxon>
        <taxon>Dorcoceras</taxon>
    </lineage>
</organism>